<dbReference type="SUPFAM" id="SSF51261">
    <property type="entry name" value="Duplicated hybrid motif"/>
    <property type="match status" value="1"/>
</dbReference>
<dbReference type="GO" id="GO:0004222">
    <property type="term" value="F:metalloendopeptidase activity"/>
    <property type="evidence" value="ECO:0007669"/>
    <property type="project" value="TreeGrafter"/>
</dbReference>
<evidence type="ECO:0000259" key="2">
    <source>
        <dbReference type="Pfam" id="PF01551"/>
    </source>
</evidence>
<feature type="domain" description="M23ase beta-sheet core" evidence="2">
    <location>
        <begin position="183"/>
        <end position="277"/>
    </location>
</feature>
<proteinExistence type="predicted"/>
<name>A0A0C1UXU7_9CYAN</name>
<dbReference type="InterPro" id="IPR011055">
    <property type="entry name" value="Dup_hybrid_motif"/>
</dbReference>
<dbReference type="AlphaFoldDB" id="A0A0C1UXU7"/>
<dbReference type="FunFam" id="2.70.70.10:FF:000006">
    <property type="entry name" value="M23 family peptidase"/>
    <property type="match status" value="1"/>
</dbReference>
<evidence type="ECO:0000313" key="3">
    <source>
        <dbReference type="EMBL" id="NEV65990.1"/>
    </source>
</evidence>
<comment type="caution">
    <text evidence="3">The sequence shown here is derived from an EMBL/GenBank/DDBJ whole genome shotgun (WGS) entry which is preliminary data.</text>
</comment>
<dbReference type="Pfam" id="PF01551">
    <property type="entry name" value="Peptidase_M23"/>
    <property type="match status" value="1"/>
</dbReference>
<dbReference type="Gene3D" id="2.70.70.10">
    <property type="entry name" value="Glucose Permease (Domain IIA)"/>
    <property type="match status" value="1"/>
</dbReference>
<reference evidence="3" key="3">
    <citation type="submission" date="2020-02" db="EMBL/GenBank/DDBJ databases">
        <authorList>
            <person name="Sarangi A.N."/>
            <person name="Ghosh S."/>
            <person name="Mukherjee M."/>
            <person name="Tripathy S."/>
        </authorList>
    </citation>
    <scope>NUCLEOTIDE SEQUENCE</scope>
    <source>
        <strain evidence="3">BDU141951</strain>
    </source>
</reference>
<reference evidence="3" key="2">
    <citation type="journal article" date="2015" name="Genome Announc.">
        <title>Draft Genome Sequence of Filamentous Marine Cyanobacterium Lyngbya confervoides Strain BDU141951.</title>
        <authorList>
            <person name="Chandrababunaidu M.M."/>
            <person name="Sen D."/>
            <person name="Tripathy S."/>
        </authorList>
    </citation>
    <scope>NUCLEOTIDE SEQUENCE</scope>
    <source>
        <strain evidence="3">BDU141951</strain>
    </source>
</reference>
<accession>A0A0C1UXU7</accession>
<sequence>MRFRLPRPYTILITRTGETPVAITLRPLPLILMGVLLAAVPVVWVSQLLGHNEQLAEENENLTETANEVLIELETLDSEVEDLRERAGVPEASSGDRSSVDIPRGGVGQVADAGDLFALAKSRMPQIDTKLKAQVRPALEDTLAEEAAQAAAFPSAKPIDGALEITSEFGLRRNPFGGSRYEMHNGIDFRGPTGTPIYATADGIVVKAQYSGGYGNHVVIDHGYNYETLYAHLSALEVQAGDRVKRGTLIGALGSTGRSSGPHLHYEVHRNGQPVNPRYYLDLNDLWAQQDQ</sequence>
<dbReference type="InterPro" id="IPR016047">
    <property type="entry name" value="M23ase_b-sheet_dom"/>
</dbReference>
<dbReference type="PANTHER" id="PTHR21666:SF289">
    <property type="entry name" value="L-ALA--D-GLU ENDOPEPTIDASE"/>
    <property type="match status" value="1"/>
</dbReference>
<dbReference type="PANTHER" id="PTHR21666">
    <property type="entry name" value="PEPTIDASE-RELATED"/>
    <property type="match status" value="1"/>
</dbReference>
<keyword evidence="1" id="KW-0732">Signal</keyword>
<reference evidence="3" key="1">
    <citation type="submission" date="2014-11" db="EMBL/GenBank/DDBJ databases">
        <authorList>
            <person name="Malar M.C."/>
            <person name="Sen D."/>
            <person name="Tripathy S."/>
        </authorList>
    </citation>
    <scope>NUCLEOTIDE SEQUENCE</scope>
    <source>
        <strain evidence="3">BDU141951</strain>
    </source>
</reference>
<dbReference type="InterPro" id="IPR050570">
    <property type="entry name" value="Cell_wall_metabolism_enzyme"/>
</dbReference>
<dbReference type="CDD" id="cd12797">
    <property type="entry name" value="M23_peptidase"/>
    <property type="match status" value="1"/>
</dbReference>
<gene>
    <name evidence="3" type="ORF">QQ91_002550</name>
</gene>
<organism evidence="3">
    <name type="scientific">Lyngbya confervoides BDU141951</name>
    <dbReference type="NCBI Taxonomy" id="1574623"/>
    <lineage>
        <taxon>Bacteria</taxon>
        <taxon>Bacillati</taxon>
        <taxon>Cyanobacteriota</taxon>
        <taxon>Cyanophyceae</taxon>
        <taxon>Oscillatoriophycideae</taxon>
        <taxon>Oscillatoriales</taxon>
        <taxon>Microcoleaceae</taxon>
        <taxon>Lyngbya</taxon>
    </lineage>
</organism>
<protein>
    <submittedName>
        <fullName evidence="3">M23 family metallopeptidase</fullName>
    </submittedName>
</protein>
<dbReference type="EMBL" id="JTHE02000002">
    <property type="protein sequence ID" value="NEV65990.1"/>
    <property type="molecule type" value="Genomic_DNA"/>
</dbReference>
<evidence type="ECO:0000256" key="1">
    <source>
        <dbReference type="ARBA" id="ARBA00022729"/>
    </source>
</evidence>